<evidence type="ECO:0000259" key="1">
    <source>
        <dbReference type="Pfam" id="PF14576"/>
    </source>
</evidence>
<dbReference type="InterPro" id="IPR027942">
    <property type="entry name" value="SEO_N"/>
</dbReference>
<dbReference type="InterPro" id="IPR027944">
    <property type="entry name" value="SEO_C"/>
</dbReference>
<protein>
    <recommendedName>
        <fullName evidence="5">Sieve element occlusion</fullName>
    </recommendedName>
</protein>
<feature type="domain" description="Sieve element occlusion C-terminal" evidence="2">
    <location>
        <begin position="375"/>
        <end position="604"/>
    </location>
</feature>
<accession>A0A1R3HTD7</accession>
<dbReference type="OMA" id="TIMEDYQ"/>
<evidence type="ECO:0000259" key="2">
    <source>
        <dbReference type="Pfam" id="PF14577"/>
    </source>
</evidence>
<evidence type="ECO:0000313" key="4">
    <source>
        <dbReference type="Proteomes" id="UP000188268"/>
    </source>
</evidence>
<dbReference type="PANTHER" id="PTHR33232">
    <property type="entry name" value="PROTEIN SIEVE ELEMENT OCCLUSION B-LIKE"/>
    <property type="match status" value="1"/>
</dbReference>
<evidence type="ECO:0000313" key="3">
    <source>
        <dbReference type="EMBL" id="OMO73582.1"/>
    </source>
</evidence>
<dbReference type="Pfam" id="PF14577">
    <property type="entry name" value="SEO_C"/>
    <property type="match status" value="1"/>
</dbReference>
<organism evidence="3 4">
    <name type="scientific">Corchorus capsularis</name>
    <name type="common">Jute</name>
    <dbReference type="NCBI Taxonomy" id="210143"/>
    <lineage>
        <taxon>Eukaryota</taxon>
        <taxon>Viridiplantae</taxon>
        <taxon>Streptophyta</taxon>
        <taxon>Embryophyta</taxon>
        <taxon>Tracheophyta</taxon>
        <taxon>Spermatophyta</taxon>
        <taxon>Magnoliopsida</taxon>
        <taxon>eudicotyledons</taxon>
        <taxon>Gunneridae</taxon>
        <taxon>Pentapetalae</taxon>
        <taxon>rosids</taxon>
        <taxon>malvids</taxon>
        <taxon>Malvales</taxon>
        <taxon>Malvaceae</taxon>
        <taxon>Grewioideae</taxon>
        <taxon>Apeibeae</taxon>
        <taxon>Corchorus</taxon>
    </lineage>
</organism>
<sequence>MDSLLANMNIISGATATTTTAATATATTITTTNQLFSDEATHGVTSLDDFPGMSPVLDDIHKMSCQMSCNHLGDVEKTLEELVNIVERYSYGAKVVVVVAAFALTFGEFWLLVSHRDDGPFAKSLDLLKGHSLEPDFKVLNKFLKALMDVVHTSLSFLEPPVLNIPDNAPSMADANKFFPQAVSHIIRCVVQLSTILGKKVSYRKGPHRSHPLDQNEQQQHKNIWDLFNITKDHIQIIARFIGIGYDQEIPEKLRNKHVLFLISDLDISIEEINILKLYQRDRSDAYEIIWLPIVDGLSYEKTKFTELEAKMTWTHVVKPCKIEAAVIKYIKREWHFIKNPIAVSLSVKGEVTCLNALPMLLTWGNSAFPFTIENERELWREVDEQSGCKIDLFINANIDRNIASWSRSTETLVCLFGGENMTWIQEFTAKVEQVTKSASVSVKLAYMGKNKGKGLIRRNKLGQEIHVIESEFQLQFWRRLESIVYSKIQQGKSSKTDRVMREVMKVLSYDSSGGEWAIFTMGSEAMVTTDGKMAMKIMSEYDYWKSQAVGFNFLQGLRNHLTKMPLDHGCIHVHMPVLGHTPGIVTCPECFKQMEMYYTYRCCV</sequence>
<gene>
    <name evidence="3" type="ORF">CCACVL1_17209</name>
</gene>
<comment type="caution">
    <text evidence="3">The sequence shown here is derived from an EMBL/GenBank/DDBJ whole genome shotgun (WGS) entry which is preliminary data.</text>
</comment>
<dbReference type="EMBL" id="AWWV01011192">
    <property type="protein sequence ID" value="OMO73582.1"/>
    <property type="molecule type" value="Genomic_DNA"/>
</dbReference>
<name>A0A1R3HTD7_COCAP</name>
<dbReference type="PANTHER" id="PTHR33232:SF15">
    <property type="entry name" value="PROTEIN SIEVE ELEMENT OCCLUSION B-LIKE"/>
    <property type="match status" value="1"/>
</dbReference>
<dbReference type="Pfam" id="PF14576">
    <property type="entry name" value="SEO_N"/>
    <property type="match status" value="1"/>
</dbReference>
<dbReference type="AlphaFoldDB" id="A0A1R3HTD7"/>
<dbReference type="GO" id="GO:0010088">
    <property type="term" value="P:phloem development"/>
    <property type="evidence" value="ECO:0007669"/>
    <property type="project" value="InterPro"/>
</dbReference>
<proteinExistence type="predicted"/>
<dbReference type="Gramene" id="OMO73582">
    <property type="protein sequence ID" value="OMO73582"/>
    <property type="gene ID" value="CCACVL1_17209"/>
</dbReference>
<keyword evidence="4" id="KW-1185">Reference proteome</keyword>
<feature type="domain" description="Sieve element occlusion N-terminal" evidence="1">
    <location>
        <begin position="12"/>
        <end position="195"/>
    </location>
</feature>
<dbReference type="InterPro" id="IPR039299">
    <property type="entry name" value="SEOA"/>
</dbReference>
<dbReference type="OrthoDB" id="967935at2759"/>
<reference evidence="3 4" key="1">
    <citation type="submission" date="2013-09" db="EMBL/GenBank/DDBJ databases">
        <title>Corchorus capsularis genome sequencing.</title>
        <authorList>
            <person name="Alam M."/>
            <person name="Haque M.S."/>
            <person name="Islam M.S."/>
            <person name="Emdad E.M."/>
            <person name="Islam M.M."/>
            <person name="Ahmed B."/>
            <person name="Halim A."/>
            <person name="Hossen Q.M.M."/>
            <person name="Hossain M.Z."/>
            <person name="Ahmed R."/>
            <person name="Khan M.M."/>
            <person name="Islam R."/>
            <person name="Rashid M.M."/>
            <person name="Khan S.A."/>
            <person name="Rahman M.S."/>
            <person name="Alam M."/>
        </authorList>
    </citation>
    <scope>NUCLEOTIDE SEQUENCE [LARGE SCALE GENOMIC DNA]</scope>
    <source>
        <strain evidence="4">cv. CVL-1</strain>
        <tissue evidence="3">Whole seedling</tissue>
    </source>
</reference>
<evidence type="ECO:0008006" key="5">
    <source>
        <dbReference type="Google" id="ProtNLM"/>
    </source>
</evidence>
<dbReference type="STRING" id="210143.A0A1R3HTD7"/>
<dbReference type="Proteomes" id="UP000188268">
    <property type="component" value="Unassembled WGS sequence"/>
</dbReference>